<keyword evidence="1" id="KW-1133">Transmembrane helix</keyword>
<dbReference type="OrthoDB" id="886712at2"/>
<keyword evidence="1" id="KW-0812">Transmembrane</keyword>
<gene>
    <name evidence="2" type="ORF">EGT74_18355</name>
</gene>
<feature type="transmembrane region" description="Helical" evidence="1">
    <location>
        <begin position="59"/>
        <end position="76"/>
    </location>
</feature>
<reference evidence="2 3" key="1">
    <citation type="submission" date="2018-11" db="EMBL/GenBank/DDBJ databases">
        <title>Chitinophaga lutea sp.nov., isolate from arsenic contaminated soil.</title>
        <authorList>
            <person name="Zong Y."/>
        </authorList>
    </citation>
    <scope>NUCLEOTIDE SEQUENCE [LARGE SCALE GENOMIC DNA]</scope>
    <source>
        <strain evidence="2 3">ZY74</strain>
    </source>
</reference>
<evidence type="ECO:0000256" key="1">
    <source>
        <dbReference type="SAM" id="Phobius"/>
    </source>
</evidence>
<organism evidence="2 3">
    <name type="scientific">Chitinophaga lutea</name>
    <dbReference type="NCBI Taxonomy" id="2488634"/>
    <lineage>
        <taxon>Bacteria</taxon>
        <taxon>Pseudomonadati</taxon>
        <taxon>Bacteroidota</taxon>
        <taxon>Chitinophagia</taxon>
        <taxon>Chitinophagales</taxon>
        <taxon>Chitinophagaceae</taxon>
        <taxon>Chitinophaga</taxon>
    </lineage>
</organism>
<proteinExistence type="predicted"/>
<dbReference type="RefSeq" id="WP_123847977.1">
    <property type="nucleotide sequence ID" value="NZ_RPDH01000002.1"/>
</dbReference>
<dbReference type="AlphaFoldDB" id="A0A3N4PL90"/>
<evidence type="ECO:0008006" key="4">
    <source>
        <dbReference type="Google" id="ProtNLM"/>
    </source>
</evidence>
<keyword evidence="3" id="KW-1185">Reference proteome</keyword>
<comment type="caution">
    <text evidence="2">The sequence shown here is derived from an EMBL/GenBank/DDBJ whole genome shotgun (WGS) entry which is preliminary data.</text>
</comment>
<name>A0A3N4PL90_9BACT</name>
<keyword evidence="1" id="KW-0472">Membrane</keyword>
<evidence type="ECO:0000313" key="3">
    <source>
        <dbReference type="Proteomes" id="UP000278351"/>
    </source>
</evidence>
<dbReference type="Proteomes" id="UP000278351">
    <property type="component" value="Unassembled WGS sequence"/>
</dbReference>
<evidence type="ECO:0000313" key="2">
    <source>
        <dbReference type="EMBL" id="RPE08976.1"/>
    </source>
</evidence>
<accession>A0A3N4PL90</accession>
<dbReference type="EMBL" id="RPDH01000002">
    <property type="protein sequence ID" value="RPE08976.1"/>
    <property type="molecule type" value="Genomic_DNA"/>
</dbReference>
<sequence length="113" mass="13035">MKQRLDIQHETEQTMRSLDGAERAEPAPYFYTRLMARMQQARPADAWDRLIALITRPSVAITALILVLGANGFMFVSQLNNSTELVETTRQQTFADEYQLGINTFYEYEKTEP</sequence>
<protein>
    <recommendedName>
        <fullName evidence="4">ABC transporter permease</fullName>
    </recommendedName>
</protein>